<dbReference type="EMBL" id="SNRW01010599">
    <property type="protein sequence ID" value="KAA6376332.1"/>
    <property type="molecule type" value="Genomic_DNA"/>
</dbReference>
<comment type="caution">
    <text evidence="2">The sequence shown here is derived from an EMBL/GenBank/DDBJ whole genome shotgun (WGS) entry which is preliminary data.</text>
</comment>
<sequence length="135" mass="15006">MGERNPLDSPTYPNDILDFNDTQTIINYSDCGGTLVAWPTLVHNTAIRKLKIDYPLTIEPNPDSGSECDSQTSPPPTRQVSSLPHGYIADRRHELLTNFLDAVELSRQAQALLIGGQKFQSIEDITPLWLPQMTG</sequence>
<gene>
    <name evidence="2" type="ORF">EZS28_028144</name>
</gene>
<reference evidence="2 3" key="1">
    <citation type="submission" date="2019-03" db="EMBL/GenBank/DDBJ databases">
        <title>Single cell metagenomics reveals metabolic interactions within the superorganism composed of flagellate Streblomastix strix and complex community of Bacteroidetes bacteria on its surface.</title>
        <authorList>
            <person name="Treitli S.C."/>
            <person name="Kolisko M."/>
            <person name="Husnik F."/>
            <person name="Keeling P."/>
            <person name="Hampl V."/>
        </authorList>
    </citation>
    <scope>NUCLEOTIDE SEQUENCE [LARGE SCALE GENOMIC DNA]</scope>
    <source>
        <strain evidence="2">ST1C</strain>
    </source>
</reference>
<organism evidence="2 3">
    <name type="scientific">Streblomastix strix</name>
    <dbReference type="NCBI Taxonomy" id="222440"/>
    <lineage>
        <taxon>Eukaryota</taxon>
        <taxon>Metamonada</taxon>
        <taxon>Preaxostyla</taxon>
        <taxon>Oxymonadida</taxon>
        <taxon>Streblomastigidae</taxon>
        <taxon>Streblomastix</taxon>
    </lineage>
</organism>
<feature type="region of interest" description="Disordered" evidence="1">
    <location>
        <begin position="58"/>
        <end position="83"/>
    </location>
</feature>
<feature type="compositionally biased region" description="Polar residues" evidence="1">
    <location>
        <begin position="63"/>
        <end position="82"/>
    </location>
</feature>
<dbReference type="Proteomes" id="UP000324800">
    <property type="component" value="Unassembled WGS sequence"/>
</dbReference>
<protein>
    <submittedName>
        <fullName evidence="2">Uncharacterized protein</fullName>
    </submittedName>
</protein>
<evidence type="ECO:0000313" key="2">
    <source>
        <dbReference type="EMBL" id="KAA6376332.1"/>
    </source>
</evidence>
<evidence type="ECO:0000256" key="1">
    <source>
        <dbReference type="SAM" id="MobiDB-lite"/>
    </source>
</evidence>
<proteinExistence type="predicted"/>
<name>A0A5J4V1T6_9EUKA</name>
<dbReference type="AlphaFoldDB" id="A0A5J4V1T6"/>
<accession>A0A5J4V1T6</accession>
<evidence type="ECO:0000313" key="3">
    <source>
        <dbReference type="Proteomes" id="UP000324800"/>
    </source>
</evidence>